<name>A0A8J2L9I0_9HEXA</name>
<organism evidence="1 2">
    <name type="scientific">Allacma fusca</name>
    <dbReference type="NCBI Taxonomy" id="39272"/>
    <lineage>
        <taxon>Eukaryota</taxon>
        <taxon>Metazoa</taxon>
        <taxon>Ecdysozoa</taxon>
        <taxon>Arthropoda</taxon>
        <taxon>Hexapoda</taxon>
        <taxon>Collembola</taxon>
        <taxon>Symphypleona</taxon>
        <taxon>Sminthuridae</taxon>
        <taxon>Allacma</taxon>
    </lineage>
</organism>
<gene>
    <name evidence="1" type="ORF">AFUS01_LOCUS40723</name>
</gene>
<feature type="non-terminal residue" evidence="1">
    <location>
        <position position="1"/>
    </location>
</feature>
<comment type="caution">
    <text evidence="1">The sequence shown here is derived from an EMBL/GenBank/DDBJ whole genome shotgun (WGS) entry which is preliminary data.</text>
</comment>
<dbReference type="Proteomes" id="UP000708208">
    <property type="component" value="Unassembled WGS sequence"/>
</dbReference>
<dbReference type="EMBL" id="CAJVCH010558228">
    <property type="protein sequence ID" value="CAG7830957.1"/>
    <property type="molecule type" value="Genomic_DNA"/>
</dbReference>
<protein>
    <submittedName>
        <fullName evidence="1">Uncharacterized protein</fullName>
    </submittedName>
</protein>
<evidence type="ECO:0000313" key="1">
    <source>
        <dbReference type="EMBL" id="CAG7830957.1"/>
    </source>
</evidence>
<sequence>MLVSEVISMNGS</sequence>
<evidence type="ECO:0000313" key="2">
    <source>
        <dbReference type="Proteomes" id="UP000708208"/>
    </source>
</evidence>
<reference evidence="1" key="1">
    <citation type="submission" date="2021-06" db="EMBL/GenBank/DDBJ databases">
        <authorList>
            <person name="Hodson N. C."/>
            <person name="Mongue J. A."/>
            <person name="Jaron S. K."/>
        </authorList>
    </citation>
    <scope>NUCLEOTIDE SEQUENCE</scope>
</reference>
<keyword evidence="2" id="KW-1185">Reference proteome</keyword>
<proteinExistence type="predicted"/>
<accession>A0A8J2L9I0</accession>